<feature type="transmembrane region" description="Helical" evidence="1">
    <location>
        <begin position="121"/>
        <end position="145"/>
    </location>
</feature>
<feature type="transmembrane region" description="Helical" evidence="1">
    <location>
        <begin position="152"/>
        <end position="170"/>
    </location>
</feature>
<dbReference type="EMBL" id="JACHXS010000013">
    <property type="protein sequence ID" value="MBB3224605.1"/>
    <property type="molecule type" value="Genomic_DNA"/>
</dbReference>
<reference evidence="3 4" key="1">
    <citation type="submission" date="2019-05" db="EMBL/GenBank/DDBJ databases">
        <title>Draft Genome Sequences of Six Type Strains of the Genus Massilia.</title>
        <authorList>
            <person name="Miess H."/>
            <person name="Frediansyhah A."/>
            <person name="Gross H."/>
        </authorList>
    </citation>
    <scope>NUCLEOTIDE SEQUENCE [LARGE SCALE GENOMIC DNA]</scope>
    <source>
        <strain evidence="3 4">DSMZ 26121</strain>
    </source>
</reference>
<keyword evidence="4" id="KW-1185">Reference proteome</keyword>
<feature type="transmembrane region" description="Helical" evidence="1">
    <location>
        <begin position="62"/>
        <end position="79"/>
    </location>
</feature>
<feature type="transmembrane region" description="Helical" evidence="1">
    <location>
        <begin position="39"/>
        <end position="56"/>
    </location>
</feature>
<name>A0A4P8HY14_9BURK</name>
<dbReference type="EMBL" id="CP040017">
    <property type="protein sequence ID" value="QCP13365.1"/>
    <property type="molecule type" value="Genomic_DNA"/>
</dbReference>
<keyword evidence="1" id="KW-0472">Membrane</keyword>
<proteinExistence type="predicted"/>
<dbReference type="Proteomes" id="UP000298763">
    <property type="component" value="Chromosome"/>
</dbReference>
<sequence length="235" mass="24504">MTLPGLALQIAYGHVAWALVLLALLLACMPGLARRHGRALAAGFVVLCALPGAWSPSWWLTLAFQYPSGLLVGLSLMSLERRRQGAKPRPVLPLAMALPLALAGAILYLDTFGVLALGLYHGGFGTVGAPLLGFAAIAACAFAIWRGHALQPALALLTGLLLYALLRLPTGNLWDALLDPLLWMWALGSAVAAGVRQAAGARAPAVQPQPAPVPVPVLAAEPVPVAGQQSNNFKR</sequence>
<keyword evidence="1" id="KW-1133">Transmembrane helix</keyword>
<evidence type="ECO:0000256" key="1">
    <source>
        <dbReference type="SAM" id="Phobius"/>
    </source>
</evidence>
<evidence type="ECO:0000313" key="4">
    <source>
        <dbReference type="Proteomes" id="UP000298763"/>
    </source>
</evidence>
<gene>
    <name evidence="3" type="ORF">FCL38_25215</name>
    <name evidence="2" type="ORF">FHS02_005470</name>
</gene>
<evidence type="ECO:0000313" key="3">
    <source>
        <dbReference type="EMBL" id="QCP13365.1"/>
    </source>
</evidence>
<keyword evidence="1" id="KW-0812">Transmembrane</keyword>
<dbReference type="RefSeq" id="WP_137316150.1">
    <property type="nucleotide sequence ID" value="NZ_CP040017.1"/>
</dbReference>
<feature type="transmembrane region" description="Helical" evidence="1">
    <location>
        <begin position="182"/>
        <end position="199"/>
    </location>
</feature>
<protein>
    <submittedName>
        <fullName evidence="2">Uncharacterized protein</fullName>
    </submittedName>
</protein>
<dbReference type="AlphaFoldDB" id="A0A4P8HY14"/>
<organism evidence="2 5">
    <name type="scientific">Pseudoduganella umbonata</name>
    <dbReference type="NCBI Taxonomy" id="864828"/>
    <lineage>
        <taxon>Bacteria</taxon>
        <taxon>Pseudomonadati</taxon>
        <taxon>Pseudomonadota</taxon>
        <taxon>Betaproteobacteria</taxon>
        <taxon>Burkholderiales</taxon>
        <taxon>Oxalobacteraceae</taxon>
        <taxon>Telluria group</taxon>
        <taxon>Pseudoduganella</taxon>
    </lineage>
</organism>
<accession>A0A4P8HY14</accession>
<evidence type="ECO:0000313" key="2">
    <source>
        <dbReference type="EMBL" id="MBB3224605.1"/>
    </source>
</evidence>
<dbReference type="Proteomes" id="UP000584325">
    <property type="component" value="Unassembled WGS sequence"/>
</dbReference>
<reference evidence="2 5" key="2">
    <citation type="submission" date="2020-08" db="EMBL/GenBank/DDBJ databases">
        <title>Genomic Encyclopedia of Type Strains, Phase III (KMG-III): the genomes of soil and plant-associated and newly described type strains.</title>
        <authorList>
            <person name="Whitman W."/>
        </authorList>
    </citation>
    <scope>NUCLEOTIDE SEQUENCE [LARGE SCALE GENOMIC DNA]</scope>
    <source>
        <strain evidence="2 5">CECT 7753</strain>
    </source>
</reference>
<feature type="transmembrane region" description="Helical" evidence="1">
    <location>
        <begin position="91"/>
        <end position="109"/>
    </location>
</feature>
<feature type="transmembrane region" description="Helical" evidence="1">
    <location>
        <begin position="6"/>
        <end position="27"/>
    </location>
</feature>
<evidence type="ECO:0000313" key="5">
    <source>
        <dbReference type="Proteomes" id="UP000584325"/>
    </source>
</evidence>